<protein>
    <submittedName>
        <fullName evidence="1">Uncharacterized protein</fullName>
    </submittedName>
</protein>
<proteinExistence type="predicted"/>
<name>A0ABQ9G0N4_9NEOP</name>
<dbReference type="Proteomes" id="UP001159363">
    <property type="component" value="Chromosome 16"/>
</dbReference>
<evidence type="ECO:0000313" key="1">
    <source>
        <dbReference type="EMBL" id="KAJ8866049.1"/>
    </source>
</evidence>
<organism evidence="1 2">
    <name type="scientific">Dryococelus australis</name>
    <dbReference type="NCBI Taxonomy" id="614101"/>
    <lineage>
        <taxon>Eukaryota</taxon>
        <taxon>Metazoa</taxon>
        <taxon>Ecdysozoa</taxon>
        <taxon>Arthropoda</taxon>
        <taxon>Hexapoda</taxon>
        <taxon>Insecta</taxon>
        <taxon>Pterygota</taxon>
        <taxon>Neoptera</taxon>
        <taxon>Polyneoptera</taxon>
        <taxon>Phasmatodea</taxon>
        <taxon>Verophasmatodea</taxon>
        <taxon>Anareolatae</taxon>
        <taxon>Phasmatidae</taxon>
        <taxon>Eurycanthinae</taxon>
        <taxon>Dryococelus</taxon>
    </lineage>
</organism>
<gene>
    <name evidence="1" type="ORF">PR048_033573</name>
</gene>
<reference evidence="1 2" key="1">
    <citation type="submission" date="2023-02" db="EMBL/GenBank/DDBJ databases">
        <title>LHISI_Scaffold_Assembly.</title>
        <authorList>
            <person name="Stuart O.P."/>
            <person name="Cleave R."/>
            <person name="Magrath M.J.L."/>
            <person name="Mikheyev A.S."/>
        </authorList>
    </citation>
    <scope>NUCLEOTIDE SEQUENCE [LARGE SCALE GENOMIC DNA]</scope>
    <source>
        <strain evidence="1">Daus_M_001</strain>
        <tissue evidence="1">Leg muscle</tissue>
    </source>
</reference>
<keyword evidence="2" id="KW-1185">Reference proteome</keyword>
<evidence type="ECO:0000313" key="2">
    <source>
        <dbReference type="Proteomes" id="UP001159363"/>
    </source>
</evidence>
<sequence>MDLPKATLPAARNILQGGREGGAIPPYTNDAFTLITSHHSETGSIPGRFNPDFCNSDSCRTMPLVGGFSRVTPVSPTLSLIHSGSALYSPLFTPPPIGSQDLAAEGRPNLFTGAWPIRIRLLRYCTSVIRGCSPPTRRTVFDPQQVHSRVFACGSRAGRCRWSAGFLGDLPFPLPLHSGAAPYTPRFTRIGSQDLADEAYSVAERVGVECVARNSCVCYCRRQPATEKDGGWINYFPPTYAKRVRFPADSLLDFRTWKSCRTIPLVELFDSPVRGVSRGSPPPPPCIPGAAPYSPHFALTGSQDLDVEGRPNLFTPETLITLYSYLLSCSMVLLFKGHKDDSQLHIPKKESFSHNVESSAGIVQVTAALCKARFFFSGEFAGFEGNSGNFEGGKRGSPVFPRTCIPADELREPTKSLHSLNVTGQEHFGNTISCLCSRLPCGTTQKEKFTGSHDQQP</sequence>
<accession>A0ABQ9G0N4</accession>
<dbReference type="EMBL" id="JARBHB010000017">
    <property type="protein sequence ID" value="KAJ8866049.1"/>
    <property type="molecule type" value="Genomic_DNA"/>
</dbReference>
<comment type="caution">
    <text evidence="1">The sequence shown here is derived from an EMBL/GenBank/DDBJ whole genome shotgun (WGS) entry which is preliminary data.</text>
</comment>